<dbReference type="Gene3D" id="2.60.40.1820">
    <property type="match status" value="1"/>
</dbReference>
<dbReference type="GO" id="GO:0016020">
    <property type="term" value="C:membrane"/>
    <property type="evidence" value="ECO:0007669"/>
    <property type="project" value="UniProtKB-SubCell"/>
</dbReference>
<comment type="caution">
    <text evidence="8">The sequence shown here is derived from an EMBL/GenBank/DDBJ whole genome shotgun (WGS) entry which is preliminary data.</text>
</comment>
<keyword evidence="2 6" id="KW-0812">Transmembrane</keyword>
<feature type="region of interest" description="Disordered" evidence="5">
    <location>
        <begin position="1"/>
        <end position="45"/>
    </location>
</feature>
<evidence type="ECO:0000256" key="2">
    <source>
        <dbReference type="ARBA" id="ARBA00022692"/>
    </source>
</evidence>
<evidence type="ECO:0000256" key="3">
    <source>
        <dbReference type="ARBA" id="ARBA00022989"/>
    </source>
</evidence>
<dbReference type="PANTHER" id="PTHR31234:SF4">
    <property type="entry name" value="EXPRESSED PROTEIN"/>
    <property type="match status" value="1"/>
</dbReference>
<comment type="subcellular location">
    <subcellularLocation>
        <location evidence="1">Membrane</location>
        <topology evidence="1">Single-pass membrane protein</topology>
    </subcellularLocation>
</comment>
<evidence type="ECO:0000313" key="9">
    <source>
        <dbReference type="Proteomes" id="UP000825729"/>
    </source>
</evidence>
<dbReference type="PANTHER" id="PTHR31234">
    <property type="entry name" value="LATE EMBRYOGENESIS ABUNDANT (LEA) HYDROXYPROLINE-RICH GLYCOPROTEIN FAMILY"/>
    <property type="match status" value="1"/>
</dbReference>
<dbReference type="GO" id="GO:0098542">
    <property type="term" value="P:defense response to other organism"/>
    <property type="evidence" value="ECO:0007669"/>
    <property type="project" value="InterPro"/>
</dbReference>
<evidence type="ECO:0000256" key="4">
    <source>
        <dbReference type="ARBA" id="ARBA00023136"/>
    </source>
</evidence>
<evidence type="ECO:0000256" key="6">
    <source>
        <dbReference type="SAM" id="Phobius"/>
    </source>
</evidence>
<sequence length="270" mass="29916">MGDCPHARPVRGRSPTGSAVCSETPRCGANPGRRASEGQLSPVQSRHLRVSAGFKAHKMQKKAPPPSPAPLPPQYYQTHHSGADYILLPPYRPPSCRRRVFFSSIVILLLFAFALFFFWPSDPDLSVVRLRLDRINVSSRKLISLDVSIALTVKVRNKDFFSLKYNSLVVSIGYRGRQLGFVTSQGGHIRARGSSYIDATLQLNGVEVLHDAIYLIEDMISGSIPFDTVTRVDGNLGVLFFSIPVQGRLSCEVSVNTDNQTIVRQDCYPE</sequence>
<keyword evidence="4 6" id="KW-0472">Membrane</keyword>
<dbReference type="SUPFAM" id="SSF117070">
    <property type="entry name" value="LEA14-like"/>
    <property type="match status" value="1"/>
</dbReference>
<dbReference type="InterPro" id="IPR004864">
    <property type="entry name" value="LEA_2"/>
</dbReference>
<accession>A0AAV7FFF7</accession>
<keyword evidence="9" id="KW-1185">Reference proteome</keyword>
<evidence type="ECO:0000259" key="7">
    <source>
        <dbReference type="Pfam" id="PF03168"/>
    </source>
</evidence>
<reference evidence="8 9" key="1">
    <citation type="submission" date="2021-07" db="EMBL/GenBank/DDBJ databases">
        <title>The Aristolochia fimbriata genome: insights into angiosperm evolution, floral development and chemical biosynthesis.</title>
        <authorList>
            <person name="Jiao Y."/>
        </authorList>
    </citation>
    <scope>NUCLEOTIDE SEQUENCE [LARGE SCALE GENOMIC DNA]</scope>
    <source>
        <strain evidence="8">IBCAS-2021</strain>
        <tissue evidence="8">Leaf</tissue>
    </source>
</reference>
<evidence type="ECO:0000256" key="1">
    <source>
        <dbReference type="ARBA" id="ARBA00004167"/>
    </source>
</evidence>
<feature type="compositionally biased region" description="Pro residues" evidence="5">
    <location>
        <begin position="63"/>
        <end position="73"/>
    </location>
</feature>
<gene>
    <name evidence="8" type="ORF">H6P81_003309</name>
</gene>
<evidence type="ECO:0000256" key="5">
    <source>
        <dbReference type="SAM" id="MobiDB-lite"/>
    </source>
</evidence>
<dbReference type="InterPro" id="IPR044839">
    <property type="entry name" value="NDR1-like"/>
</dbReference>
<dbReference type="AlphaFoldDB" id="A0AAV7FFF7"/>
<dbReference type="EMBL" id="JAINDJ010000002">
    <property type="protein sequence ID" value="KAG9458801.1"/>
    <property type="molecule type" value="Genomic_DNA"/>
</dbReference>
<dbReference type="Pfam" id="PF03168">
    <property type="entry name" value="LEA_2"/>
    <property type="match status" value="1"/>
</dbReference>
<feature type="domain" description="Late embryogenesis abundant protein LEA-2 subgroup" evidence="7">
    <location>
        <begin position="152"/>
        <end position="245"/>
    </location>
</feature>
<name>A0AAV7FFF7_ARIFI</name>
<evidence type="ECO:0000313" key="8">
    <source>
        <dbReference type="EMBL" id="KAG9458801.1"/>
    </source>
</evidence>
<feature type="region of interest" description="Disordered" evidence="5">
    <location>
        <begin position="54"/>
        <end position="73"/>
    </location>
</feature>
<dbReference type="Proteomes" id="UP000825729">
    <property type="component" value="Unassembled WGS sequence"/>
</dbReference>
<organism evidence="8 9">
    <name type="scientific">Aristolochia fimbriata</name>
    <name type="common">White veined hardy Dutchman's pipe vine</name>
    <dbReference type="NCBI Taxonomy" id="158543"/>
    <lineage>
        <taxon>Eukaryota</taxon>
        <taxon>Viridiplantae</taxon>
        <taxon>Streptophyta</taxon>
        <taxon>Embryophyta</taxon>
        <taxon>Tracheophyta</taxon>
        <taxon>Spermatophyta</taxon>
        <taxon>Magnoliopsida</taxon>
        <taxon>Magnoliidae</taxon>
        <taxon>Piperales</taxon>
        <taxon>Aristolochiaceae</taxon>
        <taxon>Aristolochia</taxon>
    </lineage>
</organism>
<proteinExistence type="predicted"/>
<keyword evidence="3 6" id="KW-1133">Transmembrane helix</keyword>
<protein>
    <recommendedName>
        <fullName evidence="7">Late embryogenesis abundant protein LEA-2 subgroup domain-containing protein</fullName>
    </recommendedName>
</protein>
<feature type="transmembrane region" description="Helical" evidence="6">
    <location>
        <begin position="100"/>
        <end position="119"/>
    </location>
</feature>